<reference evidence="2 3" key="1">
    <citation type="submission" date="2016-10" db="EMBL/GenBank/DDBJ databases">
        <authorList>
            <person name="de Groot N.N."/>
        </authorList>
    </citation>
    <scope>NUCLEOTIDE SEQUENCE [LARGE SCALE GENOMIC DNA]</scope>
    <source>
        <strain evidence="2 3">DSM 25927</strain>
    </source>
</reference>
<dbReference type="EMBL" id="FOFS01000004">
    <property type="protein sequence ID" value="SEQ17258.1"/>
    <property type="molecule type" value="Genomic_DNA"/>
</dbReference>
<evidence type="ECO:0000313" key="3">
    <source>
        <dbReference type="Proteomes" id="UP000199233"/>
    </source>
</evidence>
<dbReference type="Proteomes" id="UP000199233">
    <property type="component" value="Unassembled WGS sequence"/>
</dbReference>
<feature type="region of interest" description="Disordered" evidence="1">
    <location>
        <begin position="103"/>
        <end position="131"/>
    </location>
</feature>
<proteinExistence type="predicted"/>
<accession>A0A1H9DWY6</accession>
<dbReference type="OrthoDB" id="7064110at2"/>
<organism evidence="2 3">
    <name type="scientific">Solimonas aquatica</name>
    <dbReference type="NCBI Taxonomy" id="489703"/>
    <lineage>
        <taxon>Bacteria</taxon>
        <taxon>Pseudomonadati</taxon>
        <taxon>Pseudomonadota</taxon>
        <taxon>Gammaproteobacteria</taxon>
        <taxon>Nevskiales</taxon>
        <taxon>Nevskiaceae</taxon>
        <taxon>Solimonas</taxon>
    </lineage>
</organism>
<sequence>MIRDPRLQSWLLTLLCVLLLLRVEGAHLHLCFDGNEPPASIHLLDIGIHHGSEPGVSAPHQDQDVSLSDEALFKASQPGFDFPPVLLAALLLWALLRTPIRLTPPSSTPVAPSASRVLLPPLRGPPPLTSR</sequence>
<name>A0A1H9DWY6_9GAMM</name>
<feature type="compositionally biased region" description="Low complexity" evidence="1">
    <location>
        <begin position="103"/>
        <end position="121"/>
    </location>
</feature>
<evidence type="ECO:0000256" key="1">
    <source>
        <dbReference type="SAM" id="MobiDB-lite"/>
    </source>
</evidence>
<dbReference type="RefSeq" id="WP_143068868.1">
    <property type="nucleotide sequence ID" value="NZ_FOFS01000004.1"/>
</dbReference>
<evidence type="ECO:0000313" key="2">
    <source>
        <dbReference type="EMBL" id="SEQ17258.1"/>
    </source>
</evidence>
<dbReference type="STRING" id="489703.SAMN04488038_104176"/>
<feature type="compositionally biased region" description="Pro residues" evidence="1">
    <location>
        <begin position="122"/>
        <end position="131"/>
    </location>
</feature>
<protein>
    <submittedName>
        <fullName evidence="2">Uncharacterized protein</fullName>
    </submittedName>
</protein>
<dbReference type="AlphaFoldDB" id="A0A1H9DWY6"/>
<keyword evidence="3" id="KW-1185">Reference proteome</keyword>
<gene>
    <name evidence="2" type="ORF">SAMN04488038_104176</name>
</gene>